<dbReference type="Proteomes" id="UP000193884">
    <property type="component" value="Unassembled WGS sequence"/>
</dbReference>
<name>A0ABX3X321_9BRAD</name>
<gene>
    <name evidence="2" type="ORF">BST63_16415</name>
</gene>
<evidence type="ECO:0000259" key="1">
    <source>
        <dbReference type="Pfam" id="PF14280"/>
    </source>
</evidence>
<organism evidence="2 3">
    <name type="scientific">Bradyrhizobium canariense</name>
    <dbReference type="NCBI Taxonomy" id="255045"/>
    <lineage>
        <taxon>Bacteria</taxon>
        <taxon>Pseudomonadati</taxon>
        <taxon>Pseudomonadota</taxon>
        <taxon>Alphaproteobacteria</taxon>
        <taxon>Hyphomicrobiales</taxon>
        <taxon>Nitrobacteraceae</taxon>
        <taxon>Bradyrhizobium</taxon>
    </lineage>
</organism>
<evidence type="ECO:0000313" key="3">
    <source>
        <dbReference type="Proteomes" id="UP000193884"/>
    </source>
</evidence>
<accession>A0ABX3X321</accession>
<protein>
    <recommendedName>
        <fullName evidence="1">DUF4365 domain-containing protein</fullName>
    </recommendedName>
</protein>
<evidence type="ECO:0000313" key="2">
    <source>
        <dbReference type="EMBL" id="OSJ28744.1"/>
    </source>
</evidence>
<dbReference type="InterPro" id="IPR025375">
    <property type="entry name" value="DUF4365"/>
</dbReference>
<dbReference type="RefSeq" id="WP_085384527.1">
    <property type="nucleotide sequence ID" value="NZ_NAFJ01000149.1"/>
</dbReference>
<keyword evidence="3" id="KW-1185">Reference proteome</keyword>
<feature type="domain" description="DUF4365" evidence="1">
    <location>
        <begin position="31"/>
        <end position="168"/>
    </location>
</feature>
<reference evidence="2 3" key="1">
    <citation type="submission" date="2017-03" db="EMBL/GenBank/DDBJ databases">
        <title>Whole genome sequences of fourteen strains of Bradyrhizobium canariense and one strain of Bradyrhizobium japonicum isolated from Lupinus (Papilionoideae: Genisteae) species in Algeria.</title>
        <authorList>
            <person name="Crovadore J."/>
            <person name="Chekireb D."/>
            <person name="Brachmann A."/>
            <person name="Chablais R."/>
            <person name="Cochard B."/>
            <person name="Lefort F."/>
        </authorList>
    </citation>
    <scope>NUCLEOTIDE SEQUENCE [LARGE SCALE GENOMIC DNA]</scope>
    <source>
        <strain evidence="2 3">UBMAN05</strain>
    </source>
</reference>
<dbReference type="EMBL" id="NAFK01000160">
    <property type="protein sequence ID" value="OSJ28744.1"/>
    <property type="molecule type" value="Genomic_DNA"/>
</dbReference>
<proteinExistence type="predicted"/>
<sequence length="176" mass="19504">MAQLADAYAPSSDTSLGRACNSFCSSCCVSSGVTIAVSRLDYGVDGTLKHVVRKDQRYIETGYPVDFQLKAATIHVMGGGEVKFDLKARNYDLIVERQPSATPYYLFLICFPVARENWLIEKSDCLMLNASGYWWTDAGVRTRNTGTVRVSIPPTNRLTSAAISKMMEASKRRFVP</sequence>
<dbReference type="Pfam" id="PF14280">
    <property type="entry name" value="DUF4365"/>
    <property type="match status" value="1"/>
</dbReference>
<comment type="caution">
    <text evidence="2">The sequence shown here is derived from an EMBL/GenBank/DDBJ whole genome shotgun (WGS) entry which is preliminary data.</text>
</comment>